<feature type="domain" description="Photosynthesis system II assembly factor Ycf48/Hcf136-like" evidence="3">
    <location>
        <begin position="108"/>
        <end position="235"/>
    </location>
</feature>
<dbReference type="InterPro" id="IPR028203">
    <property type="entry name" value="PSII_CF48-like_dom"/>
</dbReference>
<keyword evidence="1" id="KW-0602">Photosynthesis</keyword>
<dbReference type="PANTHER" id="PTHR47199:SF2">
    <property type="entry name" value="PHOTOSYSTEM II STABILITY_ASSEMBLY FACTOR HCF136, CHLOROPLASTIC"/>
    <property type="match status" value="1"/>
</dbReference>
<dbReference type="SUPFAM" id="SSF110296">
    <property type="entry name" value="Oligoxyloglucan reducing end-specific cellobiohydrolase"/>
    <property type="match status" value="1"/>
</dbReference>
<accession>I8I498</accession>
<dbReference type="GO" id="GO:0015979">
    <property type="term" value="P:photosynthesis"/>
    <property type="evidence" value="ECO:0007669"/>
    <property type="project" value="UniProtKB-KW"/>
</dbReference>
<organism evidence="4 5">
    <name type="scientific">Hydrocarboniphaga effusa AP103</name>
    <dbReference type="NCBI Taxonomy" id="1172194"/>
    <lineage>
        <taxon>Bacteria</taxon>
        <taxon>Pseudomonadati</taxon>
        <taxon>Pseudomonadota</taxon>
        <taxon>Gammaproteobacteria</taxon>
        <taxon>Nevskiales</taxon>
        <taxon>Nevskiaceae</taxon>
        <taxon>Hydrocarboniphaga</taxon>
    </lineage>
</organism>
<evidence type="ECO:0000256" key="2">
    <source>
        <dbReference type="ARBA" id="ARBA00023276"/>
    </source>
</evidence>
<dbReference type="Gene3D" id="2.130.10.10">
    <property type="entry name" value="YVTN repeat-like/Quinoprotein amine dehydrogenase"/>
    <property type="match status" value="2"/>
</dbReference>
<feature type="domain" description="Photosynthesis system II assembly factor Ycf48/Hcf136-like" evidence="3">
    <location>
        <begin position="19"/>
        <end position="75"/>
    </location>
</feature>
<reference evidence="4 5" key="1">
    <citation type="journal article" date="2012" name="J. Bacteriol.">
        <title>Genome Sequence of n-Alkane-Degrading Hydrocarboniphaga effusa Strain AP103T (ATCC BAA-332T).</title>
        <authorList>
            <person name="Chang H.K."/>
            <person name="Zylstra G.J."/>
            <person name="Chae J.C."/>
        </authorList>
    </citation>
    <scope>NUCLEOTIDE SEQUENCE [LARGE SCALE GENOMIC DNA]</scope>
    <source>
        <strain evidence="4 5">AP103</strain>
    </source>
</reference>
<sequence>MLLAVTRAGGRLVAAGERGIVLLSDDNGASWRQARVPASVTLTALSFPTPETGWAVGHAGLILRSDDGGESWSRVLDGKDTAALELAAAKAAASADPAAQRRLRDATQALDAALDNPLLDVGFLTPEHGFVIGAYGAIFETRDAGRHWQSRRDALDNPRGKHLYRLYAAADRLYIAGEQGALFESSDEGDHFQALATPYRGTYFGVATQADAGLIAYGLRGNALQSSDTGASWQALDLGQPITVTASASLPDRSLVLVDEAGRVLRRAAGGAVFQALKTPQSFSFTSVAVAADGGLVLAGIRGLTRIAPPILETASTP</sequence>
<evidence type="ECO:0000259" key="3">
    <source>
        <dbReference type="Pfam" id="PF14870"/>
    </source>
</evidence>
<dbReference type="Pfam" id="PF14870">
    <property type="entry name" value="PSII_BNR"/>
    <property type="match status" value="2"/>
</dbReference>
<dbReference type="STRING" id="1172194.WQQ_11280"/>
<keyword evidence="5" id="KW-1185">Reference proteome</keyword>
<dbReference type="InterPro" id="IPR015943">
    <property type="entry name" value="WD40/YVTN_repeat-like_dom_sf"/>
</dbReference>
<dbReference type="EMBL" id="AKGD01000001">
    <property type="protein sequence ID" value="EIT70991.1"/>
    <property type="molecule type" value="Genomic_DNA"/>
</dbReference>
<dbReference type="PANTHER" id="PTHR47199">
    <property type="entry name" value="PHOTOSYSTEM II STABILITY/ASSEMBLY FACTOR HCF136, CHLOROPLASTIC"/>
    <property type="match status" value="1"/>
</dbReference>
<dbReference type="Proteomes" id="UP000003704">
    <property type="component" value="Unassembled WGS sequence"/>
</dbReference>
<name>I8I498_9GAMM</name>
<dbReference type="GO" id="GO:0009523">
    <property type="term" value="C:photosystem II"/>
    <property type="evidence" value="ECO:0007669"/>
    <property type="project" value="UniProtKB-KW"/>
</dbReference>
<gene>
    <name evidence="4" type="ORF">WQQ_11280</name>
</gene>
<dbReference type="PATRIC" id="fig|1172194.4.peg.1083"/>
<evidence type="ECO:0000313" key="5">
    <source>
        <dbReference type="Proteomes" id="UP000003704"/>
    </source>
</evidence>
<protein>
    <recommendedName>
        <fullName evidence="3">Photosynthesis system II assembly factor Ycf48/Hcf136-like domain-containing protein</fullName>
    </recommendedName>
</protein>
<keyword evidence="2" id="KW-0604">Photosystem II</keyword>
<evidence type="ECO:0000256" key="1">
    <source>
        <dbReference type="ARBA" id="ARBA00022531"/>
    </source>
</evidence>
<dbReference type="AlphaFoldDB" id="I8I498"/>
<proteinExistence type="predicted"/>
<comment type="caution">
    <text evidence="4">The sequence shown here is derived from an EMBL/GenBank/DDBJ whole genome shotgun (WGS) entry which is preliminary data.</text>
</comment>
<evidence type="ECO:0000313" key="4">
    <source>
        <dbReference type="EMBL" id="EIT70991.1"/>
    </source>
</evidence>